<sequence>MATVSSNSNADSIRQYAIDKYVSPARHRRDKTFSINVGGVHKDLGLNNRIPAVCSALTSRKFVIENRLHLISKTGPPSGKSTTVTYTYEFVDGGEDRKTLDRHDAWNRLRGALKDVFAELGGGENYLRNERANFYGPGKDR</sequence>
<organism evidence="1 2">
    <name type="scientific">Candidatus Sulfotelmatobacter kueseliae</name>
    <dbReference type="NCBI Taxonomy" id="2042962"/>
    <lineage>
        <taxon>Bacteria</taxon>
        <taxon>Pseudomonadati</taxon>
        <taxon>Acidobacteriota</taxon>
        <taxon>Terriglobia</taxon>
        <taxon>Terriglobales</taxon>
        <taxon>Candidatus Korobacteraceae</taxon>
        <taxon>Candidatus Sulfotelmatobacter</taxon>
    </lineage>
</organism>
<dbReference type="Proteomes" id="UP000238701">
    <property type="component" value="Unassembled WGS sequence"/>
</dbReference>
<proteinExistence type="predicted"/>
<reference evidence="2" key="1">
    <citation type="submission" date="2018-02" db="EMBL/GenBank/DDBJ databases">
        <authorList>
            <person name="Hausmann B."/>
        </authorList>
    </citation>
    <scope>NUCLEOTIDE SEQUENCE [LARGE SCALE GENOMIC DNA]</scope>
    <source>
        <strain evidence="2">Peat soil MAG SbA1</strain>
    </source>
</reference>
<evidence type="ECO:0000313" key="1">
    <source>
        <dbReference type="EMBL" id="SPF32816.1"/>
    </source>
</evidence>
<protein>
    <submittedName>
        <fullName evidence="1">Uncharacterized protein</fullName>
    </submittedName>
</protein>
<accession>A0A2U3JZD8</accession>
<dbReference type="EMBL" id="OMOD01000013">
    <property type="protein sequence ID" value="SPF32816.1"/>
    <property type="molecule type" value="Genomic_DNA"/>
</dbReference>
<gene>
    <name evidence="1" type="ORF">SBA1_110023</name>
</gene>
<evidence type="ECO:0000313" key="2">
    <source>
        <dbReference type="Proteomes" id="UP000238701"/>
    </source>
</evidence>
<dbReference type="AlphaFoldDB" id="A0A2U3JZD8"/>
<dbReference type="OrthoDB" id="120804at2"/>
<name>A0A2U3JZD8_9BACT</name>